<sequence>MHAIPPYAILSHTWGDDEVSLQAMQGLKAKYMTKKSRSLKKVIDAARLAASHGYRWIWIDTCCIDKNSSAELSEAINSFYRWYENAGVCYVYLDDYPEGQHDASSDFAEHPDTWTLQNTRWVTRGWTLQELVAPKMVRFYTKYRQPMGEKRDPSVCQALTRATGIEIGVLSGQITVAEISVANRMKWASKRLTKRPEDVAYCLMGLFGVNMPPLYGEGGARAFIRLQEQILKINDDQSIFAWQRHSKDEDKSMHGLLASSPAYFQNTRSIYLMPTGFQSTSSVPWSMTNKGLHVQLYIRPELDTGEEEYLAILDCFQDKKEPDENPNDEFQAYSPAIHLRRLWGDQYTRVRAHHNQRPFAHLDLEYDSLDVAVVLHRTARADLEAVCFPRPQEGSTLEQAYYRLNRIWTKASREEQDYLFGEYQERIMVVPEMIKAVRAGRGLYLINLRERFELETDLSNVPGLWATFHYNLRVALEFQQSMSELDGKPLEEESLKRARAAAPLEDLGPSPPRVEVVEEELKSLLQPLHSWSYSKRDAFRQRLQDGAHNIANIVAAVEICQAIIDGNVPALQSSLKRVDVSDITGPVSTFEGLHLIHLASLTTDPQVISSLLEKGLDPLAVTDQGLNAFQLASICGKSRVVSPILKLRPEAGEMLSITTVPEEPHEAYEKAVSKFRPHFGSEAQHQDTALHLAAVYCTAEEFDTILEEILKATQIPISRWTSSEIAQEREYLVCLRNSFGETVLQRAAAAANREVVRLICGSTPDASTRLDSMGRSALWYAAYGGDHEILELIAAACSRSTGAPILHLSDENGVTPLHVACWRGHGDGVKELLNLGATSLSRTRELDLTPLHYAALFGHDDCLSIMADGVWRGTRQLGDFNAVMDMRASKGSLELFAPIHLAAANGWLECAV</sequence>
<evidence type="ECO:0000313" key="5">
    <source>
        <dbReference type="Proteomes" id="UP001430848"/>
    </source>
</evidence>
<dbReference type="Pfam" id="PF26640">
    <property type="entry name" value="DUF8212"/>
    <property type="match status" value="1"/>
</dbReference>
<dbReference type="Gene3D" id="1.25.40.20">
    <property type="entry name" value="Ankyrin repeat-containing domain"/>
    <property type="match status" value="2"/>
</dbReference>
<dbReference type="PROSITE" id="PS50297">
    <property type="entry name" value="ANK_REP_REGION"/>
    <property type="match status" value="1"/>
</dbReference>
<dbReference type="InterPro" id="IPR010730">
    <property type="entry name" value="HET"/>
</dbReference>
<keyword evidence="1" id="KW-0040">ANK repeat</keyword>
<feature type="domain" description="DUF8212" evidence="3">
    <location>
        <begin position="221"/>
        <end position="250"/>
    </location>
</feature>
<name>A0ABR1P1T9_DIAER</name>
<accession>A0ABR1P1T9</accession>
<dbReference type="PROSITE" id="PS50088">
    <property type="entry name" value="ANK_REPEAT"/>
    <property type="match status" value="1"/>
</dbReference>
<dbReference type="PANTHER" id="PTHR10622">
    <property type="entry name" value="HET DOMAIN-CONTAINING PROTEIN"/>
    <property type="match status" value="1"/>
</dbReference>
<proteinExistence type="predicted"/>
<comment type="caution">
    <text evidence="4">The sequence shown here is derived from an EMBL/GenBank/DDBJ whole genome shotgun (WGS) entry which is preliminary data.</text>
</comment>
<gene>
    <name evidence="4" type="ORF">SLS63_008681</name>
</gene>
<feature type="domain" description="Heterokaryon incompatibility" evidence="2">
    <location>
        <begin position="7"/>
        <end position="100"/>
    </location>
</feature>
<dbReference type="Pfam" id="PF06985">
    <property type="entry name" value="HET"/>
    <property type="match status" value="1"/>
</dbReference>
<feature type="repeat" description="ANK" evidence="1">
    <location>
        <begin position="812"/>
        <end position="844"/>
    </location>
</feature>
<evidence type="ECO:0000259" key="2">
    <source>
        <dbReference type="Pfam" id="PF06985"/>
    </source>
</evidence>
<dbReference type="SMART" id="SM00248">
    <property type="entry name" value="ANK"/>
    <property type="match status" value="7"/>
</dbReference>
<dbReference type="EMBL" id="JAKNSF020000057">
    <property type="protein sequence ID" value="KAK7724424.1"/>
    <property type="molecule type" value="Genomic_DNA"/>
</dbReference>
<dbReference type="PANTHER" id="PTHR10622:SF10">
    <property type="entry name" value="HET DOMAIN-CONTAINING PROTEIN"/>
    <property type="match status" value="1"/>
</dbReference>
<evidence type="ECO:0000259" key="3">
    <source>
        <dbReference type="Pfam" id="PF26640"/>
    </source>
</evidence>
<evidence type="ECO:0008006" key="6">
    <source>
        <dbReference type="Google" id="ProtNLM"/>
    </source>
</evidence>
<protein>
    <recommendedName>
        <fullName evidence="6">Heterokaryon incompatibility domain-containing protein</fullName>
    </recommendedName>
</protein>
<dbReference type="SUPFAM" id="SSF48403">
    <property type="entry name" value="Ankyrin repeat"/>
    <property type="match status" value="1"/>
</dbReference>
<keyword evidence="5" id="KW-1185">Reference proteome</keyword>
<dbReference type="InterPro" id="IPR036770">
    <property type="entry name" value="Ankyrin_rpt-contain_sf"/>
</dbReference>
<dbReference type="InterPro" id="IPR058525">
    <property type="entry name" value="DUF8212"/>
</dbReference>
<evidence type="ECO:0000313" key="4">
    <source>
        <dbReference type="EMBL" id="KAK7724424.1"/>
    </source>
</evidence>
<dbReference type="InterPro" id="IPR002110">
    <property type="entry name" value="Ankyrin_rpt"/>
</dbReference>
<dbReference type="Pfam" id="PF12796">
    <property type="entry name" value="Ank_2"/>
    <property type="match status" value="1"/>
</dbReference>
<organism evidence="4 5">
    <name type="scientific">Diaporthe eres</name>
    <name type="common">Phomopsis oblonga</name>
    <dbReference type="NCBI Taxonomy" id="83184"/>
    <lineage>
        <taxon>Eukaryota</taxon>
        <taxon>Fungi</taxon>
        <taxon>Dikarya</taxon>
        <taxon>Ascomycota</taxon>
        <taxon>Pezizomycotina</taxon>
        <taxon>Sordariomycetes</taxon>
        <taxon>Sordariomycetidae</taxon>
        <taxon>Diaporthales</taxon>
        <taxon>Diaporthaceae</taxon>
        <taxon>Diaporthe</taxon>
        <taxon>Diaporthe eres species complex</taxon>
    </lineage>
</organism>
<reference evidence="4 5" key="1">
    <citation type="submission" date="2024-02" db="EMBL/GenBank/DDBJ databases">
        <title>De novo assembly and annotation of 12 fungi associated with fruit tree decline syndrome in Ontario, Canada.</title>
        <authorList>
            <person name="Sulman M."/>
            <person name="Ellouze W."/>
            <person name="Ilyukhin E."/>
        </authorList>
    </citation>
    <scope>NUCLEOTIDE SEQUENCE [LARGE SCALE GENOMIC DNA]</scope>
    <source>
        <strain evidence="4 5">M169</strain>
    </source>
</reference>
<dbReference type="Proteomes" id="UP001430848">
    <property type="component" value="Unassembled WGS sequence"/>
</dbReference>
<evidence type="ECO:0000256" key="1">
    <source>
        <dbReference type="PROSITE-ProRule" id="PRU00023"/>
    </source>
</evidence>